<sequence length="189" mass="21442">MTEIIKHSAEFKKNNEQTATPEKDKVEHVEKEPIKTPEKQPLPNVETLREEIKHEAISAKELSPDETPENNVKESYLANKELKTEALRRSLRRVRKHLRAPDRALSKVVHQPVVDAFSKVGANTIARPSGILAGSIIALLGSSYLLYTAKHYGFSYNYLVIFLLFGGGWALGLILEFIIYGFRKIFVRK</sequence>
<dbReference type="EMBL" id="MGHL01000016">
    <property type="protein sequence ID" value="OGM68935.1"/>
    <property type="molecule type" value="Genomic_DNA"/>
</dbReference>
<reference evidence="3 4" key="1">
    <citation type="journal article" date="2016" name="Nat. Commun.">
        <title>Thousands of microbial genomes shed light on interconnected biogeochemical processes in an aquifer system.</title>
        <authorList>
            <person name="Anantharaman K."/>
            <person name="Brown C.T."/>
            <person name="Hug L.A."/>
            <person name="Sharon I."/>
            <person name="Castelle C.J."/>
            <person name="Probst A.J."/>
            <person name="Thomas B.C."/>
            <person name="Singh A."/>
            <person name="Wilkins M.J."/>
            <person name="Karaoz U."/>
            <person name="Brodie E.L."/>
            <person name="Williams K.H."/>
            <person name="Hubbard S.S."/>
            <person name="Banfield J.F."/>
        </authorList>
    </citation>
    <scope>NUCLEOTIDE SEQUENCE [LARGE SCALE GENOMIC DNA]</scope>
</reference>
<organism evidence="3 4">
    <name type="scientific">Candidatus Woesebacteria bacterium RIFCSPLOWO2_01_FULL_44_14</name>
    <dbReference type="NCBI Taxonomy" id="1802525"/>
    <lineage>
        <taxon>Bacteria</taxon>
        <taxon>Candidatus Woeseibacteriota</taxon>
    </lineage>
</organism>
<feature type="region of interest" description="Disordered" evidence="1">
    <location>
        <begin position="1"/>
        <end position="45"/>
    </location>
</feature>
<keyword evidence="2" id="KW-1133">Transmembrane helix</keyword>
<keyword evidence="2" id="KW-0472">Membrane</keyword>
<protein>
    <submittedName>
        <fullName evidence="3">Uncharacterized protein</fullName>
    </submittedName>
</protein>
<keyword evidence="2" id="KW-0812">Transmembrane</keyword>
<feature type="transmembrane region" description="Helical" evidence="2">
    <location>
        <begin position="159"/>
        <end position="182"/>
    </location>
</feature>
<accession>A0A1F8C004</accession>
<evidence type="ECO:0000313" key="3">
    <source>
        <dbReference type="EMBL" id="OGM68935.1"/>
    </source>
</evidence>
<dbReference type="AlphaFoldDB" id="A0A1F8C004"/>
<evidence type="ECO:0000313" key="4">
    <source>
        <dbReference type="Proteomes" id="UP000178429"/>
    </source>
</evidence>
<name>A0A1F8C004_9BACT</name>
<feature type="region of interest" description="Disordered" evidence="1">
    <location>
        <begin position="56"/>
        <end position="75"/>
    </location>
</feature>
<evidence type="ECO:0000256" key="1">
    <source>
        <dbReference type="SAM" id="MobiDB-lite"/>
    </source>
</evidence>
<proteinExistence type="predicted"/>
<comment type="caution">
    <text evidence="3">The sequence shown here is derived from an EMBL/GenBank/DDBJ whole genome shotgun (WGS) entry which is preliminary data.</text>
</comment>
<feature type="compositionally biased region" description="Basic and acidic residues" evidence="1">
    <location>
        <begin position="1"/>
        <end position="38"/>
    </location>
</feature>
<dbReference type="Proteomes" id="UP000178429">
    <property type="component" value="Unassembled WGS sequence"/>
</dbReference>
<gene>
    <name evidence="3" type="ORF">A2975_00640</name>
</gene>
<feature type="transmembrane region" description="Helical" evidence="2">
    <location>
        <begin position="129"/>
        <end position="147"/>
    </location>
</feature>
<evidence type="ECO:0000256" key="2">
    <source>
        <dbReference type="SAM" id="Phobius"/>
    </source>
</evidence>